<protein>
    <submittedName>
        <fullName evidence="1">RCG24991, isoform CRA_a</fullName>
    </submittedName>
</protein>
<reference evidence="1" key="1">
    <citation type="journal article" date="2005" name="Genome Res.">
        <title>Gene and alternative splicing annotation with AIR.</title>
        <authorList>
            <person name="Florea L."/>
            <person name="Di Francesco V."/>
            <person name="Miller J."/>
            <person name="Turner R."/>
            <person name="Yao A."/>
            <person name="Harris M."/>
            <person name="Walenz B."/>
            <person name="Mobarry C."/>
            <person name="Merkulov G.V."/>
            <person name="Charlab R."/>
            <person name="Dew I."/>
            <person name="Deng Z."/>
            <person name="Istrail S."/>
            <person name="Li P."/>
            <person name="Sutton G."/>
        </authorList>
    </citation>
    <scope>NUCLEOTIDE SEQUENCE</scope>
    <source>
        <strain evidence="1">BN</strain>
    </source>
</reference>
<dbReference type="AlphaFoldDB" id="A6KFH2"/>
<dbReference type="EMBL" id="CH474044">
    <property type="protein sequence ID" value="EDL75256.1"/>
    <property type="molecule type" value="Genomic_DNA"/>
</dbReference>
<proteinExistence type="predicted"/>
<dbReference type="Proteomes" id="UP000234681">
    <property type="component" value="Chromosome 9"/>
</dbReference>
<sequence length="58" mass="6403">MNRPSQLPQRQDQKVALVSRSAYFSQKPALTQGVGGKGFGESGTRWGLINCKNQTPWP</sequence>
<reference evidence="1 2" key="2">
    <citation type="submission" date="2005-09" db="EMBL/GenBank/DDBJ databases">
        <authorList>
            <person name="Mural R.J."/>
            <person name="Li P.W."/>
            <person name="Adams M.D."/>
            <person name="Amanatides P.G."/>
            <person name="Baden-Tillson H."/>
            <person name="Barnstead M."/>
            <person name="Chin S.H."/>
            <person name="Dew I."/>
            <person name="Evans C.A."/>
            <person name="Ferriera S."/>
            <person name="Flanigan M."/>
            <person name="Fosler C."/>
            <person name="Glodek A."/>
            <person name="Gu Z."/>
            <person name="Holt R.A."/>
            <person name="Jennings D."/>
            <person name="Kraft C.L."/>
            <person name="Lu F."/>
            <person name="Nguyen T."/>
            <person name="Nusskern D.R."/>
            <person name="Pfannkoch C.M."/>
            <person name="Sitter C."/>
            <person name="Sutton G.G."/>
            <person name="Venter J.C."/>
            <person name="Wang Z."/>
            <person name="Woodage T."/>
            <person name="Zheng X.H."/>
            <person name="Zhong F."/>
        </authorList>
    </citation>
    <scope>NUCLEOTIDE SEQUENCE [LARGE SCALE GENOMIC DNA]</scope>
    <source>
        <strain evidence="1">BN</strain>
        <strain evidence="2">BN, Sprague-Dawley</strain>
    </source>
</reference>
<evidence type="ECO:0000313" key="1">
    <source>
        <dbReference type="EMBL" id="EDL75256.1"/>
    </source>
</evidence>
<organism evidence="1 2">
    <name type="scientific">Rattus norvegicus</name>
    <name type="common">Rat</name>
    <dbReference type="NCBI Taxonomy" id="10116"/>
    <lineage>
        <taxon>Eukaryota</taxon>
        <taxon>Metazoa</taxon>
        <taxon>Chordata</taxon>
        <taxon>Craniata</taxon>
        <taxon>Vertebrata</taxon>
        <taxon>Euteleostomi</taxon>
        <taxon>Mammalia</taxon>
        <taxon>Eutheria</taxon>
        <taxon>Euarchontoglires</taxon>
        <taxon>Glires</taxon>
        <taxon>Rodentia</taxon>
        <taxon>Myomorpha</taxon>
        <taxon>Muroidea</taxon>
        <taxon>Muridae</taxon>
        <taxon>Murinae</taxon>
        <taxon>Rattus</taxon>
    </lineage>
</organism>
<gene>
    <name evidence="1" type="ORF">rCG_24991</name>
</gene>
<name>A6KFH2_RAT</name>
<dbReference type="EMBL" id="CH474044">
    <property type="protein sequence ID" value="EDL75255.1"/>
    <property type="molecule type" value="Genomic_DNA"/>
</dbReference>
<evidence type="ECO:0000313" key="2">
    <source>
        <dbReference type="Proteomes" id="UP000234681"/>
    </source>
</evidence>
<accession>A6KFH2</accession>